<organism evidence="1 2">
    <name type="scientific">Sulfuracidifex tepidarius</name>
    <dbReference type="NCBI Taxonomy" id="1294262"/>
    <lineage>
        <taxon>Archaea</taxon>
        <taxon>Thermoproteota</taxon>
        <taxon>Thermoprotei</taxon>
        <taxon>Sulfolobales</taxon>
        <taxon>Sulfolobaceae</taxon>
        <taxon>Sulfuracidifex</taxon>
    </lineage>
</organism>
<dbReference type="EMBL" id="AP018929">
    <property type="protein sequence ID" value="BBG24988.1"/>
    <property type="molecule type" value="Genomic_DNA"/>
</dbReference>
<keyword evidence="2" id="KW-1185">Reference proteome</keyword>
<reference evidence="1 2" key="1">
    <citation type="journal article" date="2020" name="Int. J. Syst. Evol. Microbiol.">
        <title>Sulfuracidifex tepidarius gen. nov., sp. nov. and transfer of Sulfolobus metallicus Huber and Stetter 1992 to the genus Sulfuracidifex as Sulfuracidifex metallicus comb. nov.</title>
        <authorList>
            <person name="Itoh T."/>
            <person name="Miura T."/>
            <person name="Sakai H.D."/>
            <person name="Kato S."/>
            <person name="Ohkuma M."/>
            <person name="Takashina T."/>
        </authorList>
    </citation>
    <scope>NUCLEOTIDE SEQUENCE [LARGE SCALE GENOMIC DNA]</scope>
    <source>
        <strain evidence="1 2">IC-006</strain>
    </source>
</reference>
<evidence type="ECO:0000313" key="1">
    <source>
        <dbReference type="EMBL" id="BBG24988.1"/>
    </source>
</evidence>
<dbReference type="STRING" id="1294262.GCA_001316085_02638"/>
<dbReference type="Proteomes" id="UP000322983">
    <property type="component" value="Chromosome"/>
</dbReference>
<dbReference type="KEGG" id="step:IC006_2322"/>
<name>A0A510DYF9_9CREN</name>
<gene>
    <name evidence="1" type="ORF">IC006_2322</name>
</gene>
<sequence length="65" mass="7717">MYLPNGFHNYLPNGFHNETYKVVVEDKVEAEFQSEDDAYKFMEIKRKEGKKVRVETPDKVYFLGP</sequence>
<proteinExistence type="predicted"/>
<evidence type="ECO:0000313" key="2">
    <source>
        <dbReference type="Proteomes" id="UP000322983"/>
    </source>
</evidence>
<protein>
    <submittedName>
        <fullName evidence="1">Uncharacterized protein</fullName>
    </submittedName>
</protein>
<dbReference type="AlphaFoldDB" id="A0A510DYF9"/>
<accession>A0A510DYF9</accession>